<dbReference type="AlphaFoldDB" id="A0A4R4PBE1"/>
<reference evidence="2 3" key="1">
    <citation type="submission" date="2019-03" db="EMBL/GenBank/DDBJ databases">
        <title>Draft genome sequences of novel Actinobacteria.</title>
        <authorList>
            <person name="Sahin N."/>
            <person name="Ay H."/>
            <person name="Saygin H."/>
        </authorList>
    </citation>
    <scope>NUCLEOTIDE SEQUENCE [LARGE SCALE GENOMIC DNA]</scope>
    <source>
        <strain evidence="2 3">JCM 30547</strain>
    </source>
</reference>
<dbReference type="EMBL" id="SMKA01000267">
    <property type="protein sequence ID" value="TDC17672.1"/>
    <property type="molecule type" value="Genomic_DNA"/>
</dbReference>
<dbReference type="InterPro" id="IPR036291">
    <property type="entry name" value="NAD(P)-bd_dom_sf"/>
</dbReference>
<dbReference type="PANTHER" id="PTHR43245:SF23">
    <property type="entry name" value="NAD(P)-BINDING DOMAIN-CONTAINING PROTEIN"/>
    <property type="match status" value="1"/>
</dbReference>
<feature type="domain" description="NAD-dependent epimerase/dehydratase" evidence="1">
    <location>
        <begin position="3"/>
        <end position="236"/>
    </location>
</feature>
<dbReference type="RefSeq" id="WP_132414345.1">
    <property type="nucleotide sequence ID" value="NZ_SMKA01000267.1"/>
</dbReference>
<comment type="caution">
    <text evidence="2">The sequence shown here is derived from an EMBL/GenBank/DDBJ whole genome shotgun (WGS) entry which is preliminary data.</text>
</comment>
<sequence length="358" mass="38869">MRVLVTGDRGYIGAVMVPFLRAAGHVVDGLDTGLYEGCDLLGGPEPIGDRRPRDMRDVTAKELEGYDAVVCLAALSNDPLGNLDKEATYSVNLRGTLNVAQAAKDAGVGRFLFASSCSLYGAAGSEAVGEDAEMFPVTAYGETKALAEQELSKLADDNFSPTYLRNATAYGASTRLRLDIVVNNLTAVALTTGQVRLESDGTPWRPLVHIEDISRAFGEVLESPRDLIHDEAFNVGRSEDVVQVRDIAEMVREVVPGSTLSIADGAGPDLRNYKVDFSKLNDTFPGLKLEWTVRKGVEEMYAAYQQHGLTYDDFTSAQFVRLRRIQQLLGAGLVDGQLVRQTEDQFPGPLADVFKEGN</sequence>
<dbReference type="OrthoDB" id="9795501at2"/>
<dbReference type="SUPFAM" id="SSF51735">
    <property type="entry name" value="NAD(P)-binding Rossmann-fold domains"/>
    <property type="match status" value="1"/>
</dbReference>
<evidence type="ECO:0000313" key="3">
    <source>
        <dbReference type="Proteomes" id="UP000295075"/>
    </source>
</evidence>
<proteinExistence type="predicted"/>
<dbReference type="InterPro" id="IPR050177">
    <property type="entry name" value="Lipid_A_modif_metabolic_enz"/>
</dbReference>
<gene>
    <name evidence="2" type="ORF">E1261_36690</name>
</gene>
<evidence type="ECO:0000313" key="2">
    <source>
        <dbReference type="EMBL" id="TDC17672.1"/>
    </source>
</evidence>
<dbReference type="Pfam" id="PF01370">
    <property type="entry name" value="Epimerase"/>
    <property type="match status" value="1"/>
</dbReference>
<name>A0A4R4PBE1_9ACTN</name>
<dbReference type="PANTHER" id="PTHR43245">
    <property type="entry name" value="BIFUNCTIONAL POLYMYXIN RESISTANCE PROTEIN ARNA"/>
    <property type="match status" value="1"/>
</dbReference>
<protein>
    <submittedName>
        <fullName evidence="2">SDR family oxidoreductase</fullName>
    </submittedName>
</protein>
<dbReference type="Gene3D" id="3.40.50.720">
    <property type="entry name" value="NAD(P)-binding Rossmann-like Domain"/>
    <property type="match status" value="1"/>
</dbReference>
<dbReference type="Proteomes" id="UP000295075">
    <property type="component" value="Unassembled WGS sequence"/>
</dbReference>
<accession>A0A4R4PBE1</accession>
<organism evidence="2 3">
    <name type="scientific">Kribbella albertanoniae</name>
    <dbReference type="NCBI Taxonomy" id="1266829"/>
    <lineage>
        <taxon>Bacteria</taxon>
        <taxon>Bacillati</taxon>
        <taxon>Actinomycetota</taxon>
        <taxon>Actinomycetes</taxon>
        <taxon>Propionibacteriales</taxon>
        <taxon>Kribbellaceae</taxon>
        <taxon>Kribbella</taxon>
    </lineage>
</organism>
<keyword evidence="3" id="KW-1185">Reference proteome</keyword>
<evidence type="ECO:0000259" key="1">
    <source>
        <dbReference type="Pfam" id="PF01370"/>
    </source>
</evidence>
<dbReference type="InterPro" id="IPR001509">
    <property type="entry name" value="Epimerase_deHydtase"/>
</dbReference>
<dbReference type="CDD" id="cd08946">
    <property type="entry name" value="SDR_e"/>
    <property type="match status" value="1"/>
</dbReference>